<proteinExistence type="predicted"/>
<name>A0A4R2KZE6_9FIRM</name>
<accession>A0A4R2KZE6</accession>
<dbReference type="AlphaFoldDB" id="A0A4R2KZE6"/>
<evidence type="ECO:0000313" key="1">
    <source>
        <dbReference type="EMBL" id="TCO79303.1"/>
    </source>
</evidence>
<dbReference type="RefSeq" id="WP_132242086.1">
    <property type="nucleotide sequence ID" value="NZ_SLWV01000002.1"/>
</dbReference>
<reference evidence="1 2" key="1">
    <citation type="submission" date="2019-03" db="EMBL/GenBank/DDBJ databases">
        <title>Genomic Encyclopedia of Type Strains, Phase IV (KMG-IV): sequencing the most valuable type-strain genomes for metagenomic binning, comparative biology and taxonomic classification.</title>
        <authorList>
            <person name="Goeker M."/>
        </authorList>
    </citation>
    <scope>NUCLEOTIDE SEQUENCE [LARGE SCALE GENOMIC DNA]</scope>
    <source>
        <strain evidence="1 2">DSM 102940</strain>
    </source>
</reference>
<comment type="caution">
    <text evidence="1">The sequence shown here is derived from an EMBL/GenBank/DDBJ whole genome shotgun (WGS) entry which is preliminary data.</text>
</comment>
<keyword evidence="2" id="KW-1185">Reference proteome</keyword>
<dbReference type="EMBL" id="SLWV01000002">
    <property type="protein sequence ID" value="TCO79303.1"/>
    <property type="molecule type" value="Genomic_DNA"/>
</dbReference>
<organism evidence="1 2">
    <name type="scientific">Marinisporobacter balticus</name>
    <dbReference type="NCBI Taxonomy" id="2018667"/>
    <lineage>
        <taxon>Bacteria</taxon>
        <taxon>Bacillati</taxon>
        <taxon>Bacillota</taxon>
        <taxon>Clostridia</taxon>
        <taxon>Peptostreptococcales</taxon>
        <taxon>Thermotaleaceae</taxon>
        <taxon>Marinisporobacter</taxon>
    </lineage>
</organism>
<dbReference type="Proteomes" id="UP000294919">
    <property type="component" value="Unassembled WGS sequence"/>
</dbReference>
<protein>
    <submittedName>
        <fullName evidence="1">Uncharacterized protein</fullName>
    </submittedName>
</protein>
<evidence type="ECO:0000313" key="2">
    <source>
        <dbReference type="Proteomes" id="UP000294919"/>
    </source>
</evidence>
<gene>
    <name evidence="1" type="ORF">EV214_10221</name>
</gene>
<sequence>MNNSQMKHITKGEICGIKFKRRPVATNIVITASNLKDLNVDVQALVTKLVTMQLKKEEIV</sequence>